<organism evidence="5 6">
    <name type="scientific">Saccharopolyspora gloriosae</name>
    <dbReference type="NCBI Taxonomy" id="455344"/>
    <lineage>
        <taxon>Bacteria</taxon>
        <taxon>Bacillati</taxon>
        <taxon>Actinomycetota</taxon>
        <taxon>Actinomycetes</taxon>
        <taxon>Pseudonocardiales</taxon>
        <taxon>Pseudonocardiaceae</taxon>
        <taxon>Saccharopolyspora</taxon>
    </lineage>
</organism>
<accession>A0A840NIR4</accession>
<dbReference type="EMBL" id="JACHIV010000001">
    <property type="protein sequence ID" value="MBB5070188.1"/>
    <property type="molecule type" value="Genomic_DNA"/>
</dbReference>
<dbReference type="Gene3D" id="3.40.50.880">
    <property type="match status" value="1"/>
</dbReference>
<gene>
    <name evidence="5" type="ORF">BJ969_003276</name>
</gene>
<evidence type="ECO:0000256" key="1">
    <source>
        <dbReference type="ARBA" id="ARBA00023015"/>
    </source>
</evidence>
<dbReference type="CDD" id="cd03137">
    <property type="entry name" value="GATase1_AraC_1"/>
    <property type="match status" value="1"/>
</dbReference>
<evidence type="ECO:0000259" key="4">
    <source>
        <dbReference type="PROSITE" id="PS01124"/>
    </source>
</evidence>
<dbReference type="Proteomes" id="UP000580474">
    <property type="component" value="Unassembled WGS sequence"/>
</dbReference>
<reference evidence="5 6" key="1">
    <citation type="submission" date="2020-08" db="EMBL/GenBank/DDBJ databases">
        <title>Sequencing the genomes of 1000 actinobacteria strains.</title>
        <authorList>
            <person name="Klenk H.-P."/>
        </authorList>
    </citation>
    <scope>NUCLEOTIDE SEQUENCE [LARGE SCALE GENOMIC DNA]</scope>
    <source>
        <strain evidence="5 6">DSM 45582</strain>
    </source>
</reference>
<dbReference type="Gene3D" id="1.10.10.60">
    <property type="entry name" value="Homeodomain-like"/>
    <property type="match status" value="1"/>
</dbReference>
<keyword evidence="6" id="KW-1185">Reference proteome</keyword>
<dbReference type="PROSITE" id="PS00041">
    <property type="entry name" value="HTH_ARAC_FAMILY_1"/>
    <property type="match status" value="1"/>
</dbReference>
<dbReference type="InterPro" id="IPR018060">
    <property type="entry name" value="HTH_AraC"/>
</dbReference>
<dbReference type="SMART" id="SM00342">
    <property type="entry name" value="HTH_ARAC"/>
    <property type="match status" value="1"/>
</dbReference>
<feature type="domain" description="HTH araC/xylS-type" evidence="4">
    <location>
        <begin position="214"/>
        <end position="312"/>
    </location>
</feature>
<dbReference type="GO" id="GO:0043565">
    <property type="term" value="F:sequence-specific DNA binding"/>
    <property type="evidence" value="ECO:0007669"/>
    <property type="project" value="InterPro"/>
</dbReference>
<evidence type="ECO:0000313" key="5">
    <source>
        <dbReference type="EMBL" id="MBB5070188.1"/>
    </source>
</evidence>
<proteinExistence type="predicted"/>
<dbReference type="InterPro" id="IPR009057">
    <property type="entry name" value="Homeodomain-like_sf"/>
</dbReference>
<dbReference type="InterPro" id="IPR002818">
    <property type="entry name" value="DJ-1/PfpI"/>
</dbReference>
<dbReference type="RefSeq" id="WP_184479752.1">
    <property type="nucleotide sequence ID" value="NZ_JACHIV010000001.1"/>
</dbReference>
<dbReference type="AlphaFoldDB" id="A0A840NIR4"/>
<keyword evidence="1" id="KW-0805">Transcription regulation</keyword>
<keyword evidence="3" id="KW-0804">Transcription</keyword>
<dbReference type="PANTHER" id="PTHR43130">
    <property type="entry name" value="ARAC-FAMILY TRANSCRIPTIONAL REGULATOR"/>
    <property type="match status" value="1"/>
</dbReference>
<keyword evidence="2" id="KW-0238">DNA-binding</keyword>
<protein>
    <submittedName>
        <fullName evidence="5">Transcriptional regulator GlxA family with amidase domain</fullName>
    </submittedName>
</protein>
<dbReference type="PANTHER" id="PTHR43130:SF3">
    <property type="entry name" value="HTH-TYPE TRANSCRIPTIONAL REGULATOR RV1931C"/>
    <property type="match status" value="1"/>
</dbReference>
<dbReference type="Pfam" id="PF01965">
    <property type="entry name" value="DJ-1_PfpI"/>
    <property type="match status" value="1"/>
</dbReference>
<dbReference type="InterPro" id="IPR029062">
    <property type="entry name" value="Class_I_gatase-like"/>
</dbReference>
<evidence type="ECO:0000313" key="6">
    <source>
        <dbReference type="Proteomes" id="UP000580474"/>
    </source>
</evidence>
<dbReference type="Pfam" id="PF12833">
    <property type="entry name" value="HTH_18"/>
    <property type="match status" value="1"/>
</dbReference>
<sequence>MPTGTVAVAVVDGMPMYELSIACEIFGTARPDLADPWYSLRLCAADPGGTSVQGGFQVRTEHGLDALAAADTVVVPALPDHGTEPEPRLVDAVRAAHLAGARMVALCTGAFAFAAAGLLDGRRATTHWLHADALASRYPRVRVDPAVLYVDEGDVLTSAGRSAGLDLCLHLVGVDLGTGAANRLARRLVAPSHRPGGQAQYIETPVPRYDDGLGPVLHWMVENLHAPLTIADVARHAGLSTRTLLRRFHDSTGTTPLRWLHERRLASARELLEATDHSIEDIARRCGMGSAANLRHHFTRNLGTSPTQYRRTFLDA</sequence>
<evidence type="ECO:0000256" key="2">
    <source>
        <dbReference type="ARBA" id="ARBA00023125"/>
    </source>
</evidence>
<dbReference type="SUPFAM" id="SSF52317">
    <property type="entry name" value="Class I glutamine amidotransferase-like"/>
    <property type="match status" value="1"/>
</dbReference>
<evidence type="ECO:0000256" key="3">
    <source>
        <dbReference type="ARBA" id="ARBA00023163"/>
    </source>
</evidence>
<dbReference type="SUPFAM" id="SSF46689">
    <property type="entry name" value="Homeodomain-like"/>
    <property type="match status" value="2"/>
</dbReference>
<dbReference type="GO" id="GO:0003700">
    <property type="term" value="F:DNA-binding transcription factor activity"/>
    <property type="evidence" value="ECO:0007669"/>
    <property type="project" value="InterPro"/>
</dbReference>
<dbReference type="PROSITE" id="PS01124">
    <property type="entry name" value="HTH_ARAC_FAMILY_2"/>
    <property type="match status" value="1"/>
</dbReference>
<dbReference type="InterPro" id="IPR052158">
    <property type="entry name" value="INH-QAR"/>
</dbReference>
<comment type="caution">
    <text evidence="5">The sequence shown here is derived from an EMBL/GenBank/DDBJ whole genome shotgun (WGS) entry which is preliminary data.</text>
</comment>
<dbReference type="InterPro" id="IPR018062">
    <property type="entry name" value="HTH_AraC-typ_CS"/>
</dbReference>
<name>A0A840NIR4_9PSEU</name>